<dbReference type="RefSeq" id="XP_001431281.1">
    <property type="nucleotide sequence ID" value="XM_001431244.1"/>
</dbReference>
<dbReference type="HOGENOM" id="CLU_2594949_0_0_1"/>
<name>A0BZB6_PARTE</name>
<reference evidence="1 2" key="1">
    <citation type="journal article" date="2006" name="Nature">
        <title>Global trends of whole-genome duplications revealed by the ciliate Paramecium tetraurelia.</title>
        <authorList>
            <consortium name="Genoscope"/>
            <person name="Aury J.-M."/>
            <person name="Jaillon O."/>
            <person name="Duret L."/>
            <person name="Noel B."/>
            <person name="Jubin C."/>
            <person name="Porcel B.M."/>
            <person name="Segurens B."/>
            <person name="Daubin V."/>
            <person name="Anthouard V."/>
            <person name="Aiach N."/>
            <person name="Arnaiz O."/>
            <person name="Billaut A."/>
            <person name="Beisson J."/>
            <person name="Blanc I."/>
            <person name="Bouhouche K."/>
            <person name="Camara F."/>
            <person name="Duharcourt S."/>
            <person name="Guigo R."/>
            <person name="Gogendeau D."/>
            <person name="Katinka M."/>
            <person name="Keller A.-M."/>
            <person name="Kissmehl R."/>
            <person name="Klotz C."/>
            <person name="Koll F."/>
            <person name="Le Moue A."/>
            <person name="Lepere C."/>
            <person name="Malinsky S."/>
            <person name="Nowacki M."/>
            <person name="Nowak J.K."/>
            <person name="Plattner H."/>
            <person name="Poulain J."/>
            <person name="Ruiz F."/>
            <person name="Serrano V."/>
            <person name="Zagulski M."/>
            <person name="Dessen P."/>
            <person name="Betermier M."/>
            <person name="Weissenbach J."/>
            <person name="Scarpelli C."/>
            <person name="Schachter V."/>
            <person name="Sperling L."/>
            <person name="Meyer E."/>
            <person name="Cohen J."/>
            <person name="Wincker P."/>
        </authorList>
    </citation>
    <scope>NUCLEOTIDE SEQUENCE [LARGE SCALE GENOMIC DNA]</scope>
    <source>
        <strain evidence="1 2">Stock d4-2</strain>
    </source>
</reference>
<organism evidence="1 2">
    <name type="scientific">Paramecium tetraurelia</name>
    <dbReference type="NCBI Taxonomy" id="5888"/>
    <lineage>
        <taxon>Eukaryota</taxon>
        <taxon>Sar</taxon>
        <taxon>Alveolata</taxon>
        <taxon>Ciliophora</taxon>
        <taxon>Intramacronucleata</taxon>
        <taxon>Oligohymenophorea</taxon>
        <taxon>Peniculida</taxon>
        <taxon>Parameciidae</taxon>
        <taxon>Paramecium</taxon>
    </lineage>
</organism>
<protein>
    <submittedName>
        <fullName evidence="1">Uncharacterized protein</fullName>
    </submittedName>
</protein>
<dbReference type="Proteomes" id="UP000000600">
    <property type="component" value="Unassembled WGS sequence"/>
</dbReference>
<accession>A0BZB6</accession>
<dbReference type="KEGG" id="ptm:GSPATT00033736001"/>
<gene>
    <name evidence="1" type="ORF">GSPATT00033736001</name>
</gene>
<dbReference type="InParanoid" id="A0BZB6"/>
<evidence type="ECO:0000313" key="2">
    <source>
        <dbReference type="Proteomes" id="UP000000600"/>
    </source>
</evidence>
<dbReference type="AlphaFoldDB" id="A0BZB6"/>
<evidence type="ECO:0000313" key="1">
    <source>
        <dbReference type="EMBL" id="CAK63883.1"/>
    </source>
</evidence>
<keyword evidence="2" id="KW-1185">Reference proteome</keyword>
<proteinExistence type="predicted"/>
<dbReference type="GeneID" id="5017065"/>
<sequence length="80" mass="9138">MQTKQIQQLNDNASQIQLTIKNMQIVITRIDSERIKLQSQFSQHVINVEYAVFETPLHSSQGQVALCQLAIKHSLKSFKA</sequence>
<dbReference type="EMBL" id="CT868029">
    <property type="protein sequence ID" value="CAK63883.1"/>
    <property type="molecule type" value="Genomic_DNA"/>
</dbReference>